<dbReference type="PANTHER" id="PTHR42643">
    <property type="entry name" value="IONOTROPIC RECEPTOR 20A-RELATED"/>
    <property type="match status" value="1"/>
</dbReference>
<name>A0A4E0RYX6_9HYME</name>
<accession>A0A4E0RYX6</accession>
<keyword evidence="7" id="KW-0325">Glycoprotein</keyword>
<gene>
    <name evidence="10" type="primary">Ir126</name>
    <name evidence="10" type="ORF">DALL_DALL000191</name>
</gene>
<dbReference type="GO" id="GO:0005886">
    <property type="term" value="C:plasma membrane"/>
    <property type="evidence" value="ECO:0007669"/>
    <property type="project" value="UniProtKB-SubCell"/>
</dbReference>
<evidence type="ECO:0000256" key="9">
    <source>
        <dbReference type="SAM" id="SignalP"/>
    </source>
</evidence>
<reference evidence="10" key="1">
    <citation type="submission" date="2019-02" db="EMBL/GenBank/DDBJ databases">
        <title>Genome of the parasitoid wasp Diachasma alloeum, an emerging model for ecological speciation and transitions to asexual reproduction.</title>
        <authorList>
            <person name="Robertson H.M."/>
            <person name="Walden K.K."/>
            <person name="Tvedte E.S."/>
            <person name="Hood G.R."/>
            <person name="Feder J.L."/>
            <person name="Forbes A.A."/>
            <person name="Logsdon J.M."/>
            <person name="Mcelroy K.E."/>
        </authorList>
    </citation>
    <scope>NUCLEOTIDE SEQUENCE [LARGE SCALE GENOMIC DNA]</scope>
    <source>
        <strain evidence="10">Michigan</strain>
    </source>
</reference>
<sequence length="643" mass="74965">MELYHFIVVLIITRALTCSGEFNWIEGIEDYASKHENLHQVIFVSESEETLRIPGMSELFRRIAEHRPIIQISANNSDMFNKMRQDTASTLFIYTHTPFGRGILPSTKIIDAMMEASFGRTAVRYLIIHYSNSKNDYLSETLKHAWRRQILHCTIIELLYNHKKMMQEEIFQVLVHLYKPFLNQFITANFSSQTELFPNTPNDMNGYPFKIRITHDPPFSTIRRQLDGTTKLKGANMRLIDTLAKAMNFTVKAEEARVSKNDRLDTFLQPLMNREMDIYAHLYAHPSEHAELRSLRTEPIDVEHLCAIVPYVAKKNSQLPSMGTICGYLLVLLIVVLFWILEHFTHLNSHYWSPWIVIKLLFGVVVVKRPNRCADRIMFGVLCLVSIVYLTKLYSSLTGGIVYTNEVNKWLTLEDLVNSDLIPFISPLYYNKTFSYATGVELKLKEKVKMISSNMMNCLNHLAEHKNISCIMSKNEYKVFQQYETTRRTELLVPCLIVDSSAFSLSKNSPYHEHIDHLIRIFRDVGLKNKWYDIGFSRRQNITQEESYDARDVLLEKNDFFQQCIIILTIGYTLATIALLGELIYYHKCEKKHSSVSAFWRKLKLILIVFCFYDCRNGNGDHRLICFLRGEPLHYEGCRIKFC</sequence>
<keyword evidence="6 10" id="KW-0675">Receptor</keyword>
<evidence type="ECO:0000256" key="7">
    <source>
        <dbReference type="ARBA" id="ARBA00023180"/>
    </source>
</evidence>
<organism evidence="10 11">
    <name type="scientific">Diachasma alloeum</name>
    <dbReference type="NCBI Taxonomy" id="454923"/>
    <lineage>
        <taxon>Eukaryota</taxon>
        <taxon>Metazoa</taxon>
        <taxon>Ecdysozoa</taxon>
        <taxon>Arthropoda</taxon>
        <taxon>Hexapoda</taxon>
        <taxon>Insecta</taxon>
        <taxon>Pterygota</taxon>
        <taxon>Neoptera</taxon>
        <taxon>Endopterygota</taxon>
        <taxon>Hymenoptera</taxon>
        <taxon>Apocrita</taxon>
        <taxon>Ichneumonoidea</taxon>
        <taxon>Braconidae</taxon>
        <taxon>Opiinae</taxon>
        <taxon>Diachasma</taxon>
    </lineage>
</organism>
<feature type="transmembrane region" description="Helical" evidence="8">
    <location>
        <begin position="560"/>
        <end position="585"/>
    </location>
</feature>
<evidence type="ECO:0000256" key="5">
    <source>
        <dbReference type="ARBA" id="ARBA00023136"/>
    </source>
</evidence>
<dbReference type="SUPFAM" id="SSF53850">
    <property type="entry name" value="Periplasmic binding protein-like II"/>
    <property type="match status" value="1"/>
</dbReference>
<dbReference type="PANTHER" id="PTHR42643:SF24">
    <property type="entry name" value="IONOTROPIC RECEPTOR 60A"/>
    <property type="match status" value="1"/>
</dbReference>
<dbReference type="Proteomes" id="UP000297026">
    <property type="component" value="Unassembled WGS sequence"/>
</dbReference>
<keyword evidence="4 8" id="KW-1133">Transmembrane helix</keyword>
<keyword evidence="9" id="KW-0732">Signal</keyword>
<dbReference type="OrthoDB" id="7696986at2759"/>
<keyword evidence="2" id="KW-1003">Cell membrane</keyword>
<keyword evidence="3 8" id="KW-0812">Transmembrane</keyword>
<feature type="chain" id="PRO_5020039119" evidence="9">
    <location>
        <begin position="21"/>
        <end position="643"/>
    </location>
</feature>
<evidence type="ECO:0000256" key="2">
    <source>
        <dbReference type="ARBA" id="ARBA00022475"/>
    </source>
</evidence>
<keyword evidence="11" id="KW-1185">Reference proteome</keyword>
<keyword evidence="5 8" id="KW-0472">Membrane</keyword>
<protein>
    <submittedName>
        <fullName evidence="10">Ionotropic receptor 126</fullName>
    </submittedName>
</protein>
<evidence type="ECO:0000256" key="4">
    <source>
        <dbReference type="ARBA" id="ARBA00022989"/>
    </source>
</evidence>
<evidence type="ECO:0000313" key="10">
    <source>
        <dbReference type="EMBL" id="THK33011.1"/>
    </source>
</evidence>
<dbReference type="Gene3D" id="3.40.190.10">
    <property type="entry name" value="Periplasmic binding protein-like II"/>
    <property type="match status" value="1"/>
</dbReference>
<dbReference type="EMBL" id="ML158611">
    <property type="protein sequence ID" value="THK33011.1"/>
    <property type="molecule type" value="Genomic_DNA"/>
</dbReference>
<dbReference type="AlphaFoldDB" id="A0A4E0RYX6"/>
<feature type="transmembrane region" description="Helical" evidence="8">
    <location>
        <begin position="325"/>
        <end position="344"/>
    </location>
</feature>
<feature type="signal peptide" evidence="9">
    <location>
        <begin position="1"/>
        <end position="20"/>
    </location>
</feature>
<evidence type="ECO:0000256" key="3">
    <source>
        <dbReference type="ARBA" id="ARBA00022692"/>
    </source>
</evidence>
<evidence type="ECO:0000256" key="8">
    <source>
        <dbReference type="SAM" id="Phobius"/>
    </source>
</evidence>
<evidence type="ECO:0000256" key="1">
    <source>
        <dbReference type="ARBA" id="ARBA00004651"/>
    </source>
</evidence>
<feature type="transmembrane region" description="Helical" evidence="8">
    <location>
        <begin position="379"/>
        <end position="403"/>
    </location>
</feature>
<evidence type="ECO:0000313" key="11">
    <source>
        <dbReference type="Proteomes" id="UP000297026"/>
    </source>
</evidence>
<comment type="subcellular location">
    <subcellularLocation>
        <location evidence="1">Cell membrane</location>
        <topology evidence="1">Multi-pass membrane protein</topology>
    </subcellularLocation>
</comment>
<proteinExistence type="predicted"/>
<feature type="transmembrane region" description="Helical" evidence="8">
    <location>
        <begin position="350"/>
        <end position="367"/>
    </location>
</feature>
<evidence type="ECO:0000256" key="6">
    <source>
        <dbReference type="ARBA" id="ARBA00023170"/>
    </source>
</evidence>
<dbReference type="InterPro" id="IPR052192">
    <property type="entry name" value="Insect_Ionotropic_Sensory_Rcpt"/>
</dbReference>